<gene>
    <name evidence="2" type="ORF">M404DRAFT_30480</name>
</gene>
<proteinExistence type="predicted"/>
<dbReference type="Proteomes" id="UP000054217">
    <property type="component" value="Unassembled WGS sequence"/>
</dbReference>
<feature type="compositionally biased region" description="Basic and acidic residues" evidence="1">
    <location>
        <begin position="116"/>
        <end position="129"/>
    </location>
</feature>
<evidence type="ECO:0000313" key="3">
    <source>
        <dbReference type="Proteomes" id="UP000054217"/>
    </source>
</evidence>
<reference evidence="3" key="2">
    <citation type="submission" date="2015-01" db="EMBL/GenBank/DDBJ databases">
        <title>Evolutionary Origins and Diversification of the Mycorrhizal Mutualists.</title>
        <authorList>
            <consortium name="DOE Joint Genome Institute"/>
            <consortium name="Mycorrhizal Genomics Consortium"/>
            <person name="Kohler A."/>
            <person name="Kuo A."/>
            <person name="Nagy L.G."/>
            <person name="Floudas D."/>
            <person name="Copeland A."/>
            <person name="Barry K.W."/>
            <person name="Cichocki N."/>
            <person name="Veneault-Fourrey C."/>
            <person name="LaButti K."/>
            <person name="Lindquist E.A."/>
            <person name="Lipzen A."/>
            <person name="Lundell T."/>
            <person name="Morin E."/>
            <person name="Murat C."/>
            <person name="Riley R."/>
            <person name="Ohm R."/>
            <person name="Sun H."/>
            <person name="Tunlid A."/>
            <person name="Henrissat B."/>
            <person name="Grigoriev I.V."/>
            <person name="Hibbett D.S."/>
            <person name="Martin F."/>
        </authorList>
    </citation>
    <scope>NUCLEOTIDE SEQUENCE [LARGE SCALE GENOMIC DNA]</scope>
    <source>
        <strain evidence="3">Marx 270</strain>
    </source>
</reference>
<sequence length="155" mass="18115">MWQRLFVFHGDYQNAHEWLTIADQHVIIRDKGHEKIQVVSCKLDSKAFEWFSQLPMGFKKHWDIFRELFVAKWVDRLGEVEMKEKRLALLQRLNPLEAGTLALDVFFTVPEVEPDMRPATEGEKQREENGVPSFSWADDVDTTAFVRAPRTLGKV</sequence>
<protein>
    <recommendedName>
        <fullName evidence="4">Retrotransposon gag domain-containing protein</fullName>
    </recommendedName>
</protein>
<dbReference type="HOGENOM" id="CLU_1696236_0_0_1"/>
<organism evidence="2 3">
    <name type="scientific">Pisolithus tinctorius Marx 270</name>
    <dbReference type="NCBI Taxonomy" id="870435"/>
    <lineage>
        <taxon>Eukaryota</taxon>
        <taxon>Fungi</taxon>
        <taxon>Dikarya</taxon>
        <taxon>Basidiomycota</taxon>
        <taxon>Agaricomycotina</taxon>
        <taxon>Agaricomycetes</taxon>
        <taxon>Agaricomycetidae</taxon>
        <taxon>Boletales</taxon>
        <taxon>Sclerodermatineae</taxon>
        <taxon>Pisolithaceae</taxon>
        <taxon>Pisolithus</taxon>
    </lineage>
</organism>
<keyword evidence="3" id="KW-1185">Reference proteome</keyword>
<dbReference type="EMBL" id="KN832005">
    <property type="protein sequence ID" value="KIN99431.1"/>
    <property type="molecule type" value="Genomic_DNA"/>
</dbReference>
<evidence type="ECO:0008006" key="4">
    <source>
        <dbReference type="Google" id="ProtNLM"/>
    </source>
</evidence>
<accession>A0A0C3JPM1</accession>
<feature type="region of interest" description="Disordered" evidence="1">
    <location>
        <begin position="116"/>
        <end position="136"/>
    </location>
</feature>
<reference evidence="2 3" key="1">
    <citation type="submission" date="2014-04" db="EMBL/GenBank/DDBJ databases">
        <authorList>
            <consortium name="DOE Joint Genome Institute"/>
            <person name="Kuo A."/>
            <person name="Kohler A."/>
            <person name="Costa M.D."/>
            <person name="Nagy L.G."/>
            <person name="Floudas D."/>
            <person name="Copeland A."/>
            <person name="Barry K.W."/>
            <person name="Cichocki N."/>
            <person name="Veneault-Fourrey C."/>
            <person name="LaButti K."/>
            <person name="Lindquist E.A."/>
            <person name="Lipzen A."/>
            <person name="Lundell T."/>
            <person name="Morin E."/>
            <person name="Murat C."/>
            <person name="Sun H."/>
            <person name="Tunlid A."/>
            <person name="Henrissat B."/>
            <person name="Grigoriev I.V."/>
            <person name="Hibbett D.S."/>
            <person name="Martin F."/>
            <person name="Nordberg H.P."/>
            <person name="Cantor M.N."/>
            <person name="Hua S.X."/>
        </authorList>
    </citation>
    <scope>NUCLEOTIDE SEQUENCE [LARGE SCALE GENOMIC DNA]</scope>
    <source>
        <strain evidence="2 3">Marx 270</strain>
    </source>
</reference>
<name>A0A0C3JPM1_PISTI</name>
<evidence type="ECO:0000313" key="2">
    <source>
        <dbReference type="EMBL" id="KIN99431.1"/>
    </source>
</evidence>
<evidence type="ECO:0000256" key="1">
    <source>
        <dbReference type="SAM" id="MobiDB-lite"/>
    </source>
</evidence>
<dbReference type="AlphaFoldDB" id="A0A0C3JPM1"/>
<dbReference type="InParanoid" id="A0A0C3JPM1"/>